<feature type="compositionally biased region" description="Polar residues" evidence="1">
    <location>
        <begin position="38"/>
        <end position="56"/>
    </location>
</feature>
<proteinExistence type="predicted"/>
<feature type="region of interest" description="Disordered" evidence="1">
    <location>
        <begin position="38"/>
        <end position="58"/>
    </location>
</feature>
<feature type="non-terminal residue" evidence="2">
    <location>
        <position position="111"/>
    </location>
</feature>
<sequence length="111" mass="12557">PEFSTNVTPERLLDVTENSVFIKNTTNFDNQKLLTKSSETSFNSGQNDTNHTTLNPLDTKERHAAISLHIFSTKEQNESGDHPIDHFSIDIKNVGNNETLKQQLDFLQKNA</sequence>
<organism evidence="2">
    <name type="scientific">Bactrocera dorsalis</name>
    <name type="common">Oriental fruit fly</name>
    <name type="synonym">Dacus dorsalis</name>
    <dbReference type="NCBI Taxonomy" id="27457"/>
    <lineage>
        <taxon>Eukaryota</taxon>
        <taxon>Metazoa</taxon>
        <taxon>Ecdysozoa</taxon>
        <taxon>Arthropoda</taxon>
        <taxon>Hexapoda</taxon>
        <taxon>Insecta</taxon>
        <taxon>Pterygota</taxon>
        <taxon>Neoptera</taxon>
        <taxon>Endopterygota</taxon>
        <taxon>Diptera</taxon>
        <taxon>Brachycera</taxon>
        <taxon>Muscomorpha</taxon>
        <taxon>Tephritoidea</taxon>
        <taxon>Tephritidae</taxon>
        <taxon>Bactrocera</taxon>
        <taxon>Bactrocera</taxon>
    </lineage>
</organism>
<evidence type="ECO:0000256" key="1">
    <source>
        <dbReference type="SAM" id="MobiDB-lite"/>
    </source>
</evidence>
<evidence type="ECO:0000313" key="2">
    <source>
        <dbReference type="EMBL" id="JAC35507.1"/>
    </source>
</evidence>
<protein>
    <submittedName>
        <fullName evidence="2">Uncharacterized protein</fullName>
    </submittedName>
</protein>
<dbReference type="EMBL" id="GAKP01023451">
    <property type="protein sequence ID" value="JAC35507.1"/>
    <property type="molecule type" value="Transcribed_RNA"/>
</dbReference>
<dbReference type="OrthoDB" id="8046184at2759"/>
<accession>A0A034V042</accession>
<feature type="non-terminal residue" evidence="2">
    <location>
        <position position="1"/>
    </location>
</feature>
<dbReference type="AlphaFoldDB" id="A0A034V042"/>
<reference evidence="2" key="1">
    <citation type="journal article" date="2014" name="BMC Genomics">
        <title>Characterizing the developmental transcriptome of the oriental fruit fly, Bactrocera dorsalis (Diptera: Tephritidae) through comparative genomic analysis with Drosophila melanogaster utilizing modENCODE datasets.</title>
        <authorList>
            <person name="Geib S.M."/>
            <person name="Calla B."/>
            <person name="Hall B."/>
            <person name="Hou S."/>
            <person name="Manoukis N.C."/>
        </authorList>
    </citation>
    <scope>NUCLEOTIDE SEQUENCE</scope>
    <source>
        <strain evidence="2">Punador</strain>
    </source>
</reference>
<name>A0A034V042_BACDO</name>